<dbReference type="PANTHER" id="PTHR30041:SF5">
    <property type="entry name" value="ARSENATE REDUCTASE-RELATED"/>
    <property type="match status" value="1"/>
</dbReference>
<comment type="caution">
    <text evidence="4">The sequence shown here is derived from an EMBL/GenBank/DDBJ whole genome shotgun (WGS) entry which is preliminary data.</text>
</comment>
<dbReference type="GO" id="GO:0046685">
    <property type="term" value="P:response to arsenic-containing substance"/>
    <property type="evidence" value="ECO:0007669"/>
    <property type="project" value="TreeGrafter"/>
</dbReference>
<dbReference type="AlphaFoldDB" id="A0A3E1HJ03"/>
<evidence type="ECO:0000256" key="2">
    <source>
        <dbReference type="ARBA" id="ARBA00023002"/>
    </source>
</evidence>
<dbReference type="RefSeq" id="WP_116539614.1">
    <property type="nucleotide sequence ID" value="NZ_QAYL01000005.1"/>
</dbReference>
<protein>
    <submittedName>
        <fullName evidence="4">Arsenate reductase (Glutaredoxin)</fullName>
    </submittedName>
</protein>
<keyword evidence="5" id="KW-1185">Reference proteome</keyword>
<dbReference type="InterPro" id="IPR036249">
    <property type="entry name" value="Thioredoxin-like_sf"/>
</dbReference>
<keyword evidence="2" id="KW-0560">Oxidoreductase</keyword>
<evidence type="ECO:0000256" key="3">
    <source>
        <dbReference type="PROSITE-ProRule" id="PRU01282"/>
    </source>
</evidence>
<dbReference type="OrthoDB" id="9790554at2"/>
<dbReference type="SUPFAM" id="SSF52833">
    <property type="entry name" value="Thioredoxin-like"/>
    <property type="match status" value="1"/>
</dbReference>
<dbReference type="InterPro" id="IPR006660">
    <property type="entry name" value="Arsenate_reductase-like"/>
</dbReference>
<proteinExistence type="inferred from homology"/>
<evidence type="ECO:0000313" key="4">
    <source>
        <dbReference type="EMBL" id="RFD26461.1"/>
    </source>
</evidence>
<gene>
    <name evidence="4" type="ORF">MUBE_04315</name>
</gene>
<evidence type="ECO:0000313" key="5">
    <source>
        <dbReference type="Proteomes" id="UP000258522"/>
    </source>
</evidence>
<dbReference type="Gene3D" id="3.40.30.10">
    <property type="entry name" value="Glutaredoxin"/>
    <property type="match status" value="1"/>
</dbReference>
<dbReference type="PANTHER" id="PTHR30041">
    <property type="entry name" value="ARSENATE REDUCTASE"/>
    <property type="match status" value="1"/>
</dbReference>
<name>A0A3E1HJ03_9MYCO</name>
<sequence>MAVEPHDAVIYSNPKYNALHKALNLLQNNDFEPSIAESLKTSPSRSKLIRTIHAAGVDVRTVVRKHEPIYAEPNLAATTDVQLLDAMAKHHILIARRSVVTPKGTRLTRPIDAVRDFL</sequence>
<comment type="similarity">
    <text evidence="1 3">Belongs to the ArsC family.</text>
</comment>
<dbReference type="Proteomes" id="UP000258522">
    <property type="component" value="Unassembled WGS sequence"/>
</dbReference>
<reference evidence="4 5" key="1">
    <citation type="submission" date="2018-07" db="EMBL/GenBank/DDBJ databases">
        <title>Whole genome sequence of Mycobacterium uberis.</title>
        <authorList>
            <person name="Benjak A."/>
        </authorList>
    </citation>
    <scope>NUCLEOTIDE SEQUENCE [LARGE SCALE GENOMIC DNA]</scope>
    <source>
        <strain evidence="4 5">Jura</strain>
    </source>
</reference>
<dbReference type="GO" id="GO:0016491">
    <property type="term" value="F:oxidoreductase activity"/>
    <property type="evidence" value="ECO:0007669"/>
    <property type="project" value="UniProtKB-KW"/>
</dbReference>
<dbReference type="EMBL" id="QAYL01000005">
    <property type="protein sequence ID" value="RFD26461.1"/>
    <property type="molecule type" value="Genomic_DNA"/>
</dbReference>
<accession>A0A3E1HJ03</accession>
<organism evidence="4 5">
    <name type="scientific">Mycobacterium uberis</name>
    <dbReference type="NCBI Taxonomy" id="2162698"/>
    <lineage>
        <taxon>Bacteria</taxon>
        <taxon>Bacillati</taxon>
        <taxon>Actinomycetota</taxon>
        <taxon>Actinomycetes</taxon>
        <taxon>Mycobacteriales</taxon>
        <taxon>Mycobacteriaceae</taxon>
        <taxon>Mycobacterium</taxon>
    </lineage>
</organism>
<dbReference type="PROSITE" id="PS51353">
    <property type="entry name" value="ARSC"/>
    <property type="match status" value="1"/>
</dbReference>
<evidence type="ECO:0000256" key="1">
    <source>
        <dbReference type="ARBA" id="ARBA00007198"/>
    </source>
</evidence>